<evidence type="ECO:0000313" key="1">
    <source>
        <dbReference type="EMBL" id="MFM2483795.1"/>
    </source>
</evidence>
<dbReference type="RefSeq" id="WP_408621949.1">
    <property type="nucleotide sequence ID" value="NZ_JBEQCT010000001.1"/>
</dbReference>
<dbReference type="EMBL" id="JBEQCT010000001">
    <property type="protein sequence ID" value="MFM2483795.1"/>
    <property type="molecule type" value="Genomic_DNA"/>
</dbReference>
<sequence length="100" mass="10867">MTTANSKATDPTKEQEIEASKVAVTEAYEKLMEAKNHFKAAAESAGIDMKSDAVEQLKKGRDKASDLTDQATTYMKDNPLATMCIAFAAGFIASKFLTRK</sequence>
<reference evidence="1 2" key="1">
    <citation type="journal article" date="2013" name="Int. J. Syst. Evol. Microbiol.">
        <title>Celerinatantimonas yamalensis sp. nov., a cold-adapted diazotrophic bacterium from a cold permafrost brine.</title>
        <authorList>
            <person name="Shcherbakova V."/>
            <person name="Chuvilskaya N."/>
            <person name="Rivkina E."/>
            <person name="Demidov N."/>
            <person name="Uchaeva V."/>
            <person name="Suetin S."/>
            <person name="Suzina N."/>
            <person name="Gilichinsky D."/>
        </authorList>
    </citation>
    <scope>NUCLEOTIDE SEQUENCE [LARGE SCALE GENOMIC DNA]</scope>
    <source>
        <strain evidence="1 2">C7</strain>
    </source>
</reference>
<keyword evidence="2" id="KW-1185">Reference proteome</keyword>
<proteinExistence type="predicted"/>
<protein>
    <recommendedName>
        <fullName evidence="3">ElaB/YqjD/DUF883 family membrane-anchored ribosome-binding protein</fullName>
    </recommendedName>
</protein>
<evidence type="ECO:0000313" key="2">
    <source>
        <dbReference type="Proteomes" id="UP001629953"/>
    </source>
</evidence>
<name>A0ABW9G291_9GAMM</name>
<accession>A0ABW9G291</accession>
<organism evidence="1 2">
    <name type="scientific">Celerinatantimonas yamalensis</name>
    <dbReference type="NCBI Taxonomy" id="559956"/>
    <lineage>
        <taxon>Bacteria</taxon>
        <taxon>Pseudomonadati</taxon>
        <taxon>Pseudomonadota</taxon>
        <taxon>Gammaproteobacteria</taxon>
        <taxon>Celerinatantimonadaceae</taxon>
        <taxon>Celerinatantimonas</taxon>
    </lineage>
</organism>
<evidence type="ECO:0008006" key="3">
    <source>
        <dbReference type="Google" id="ProtNLM"/>
    </source>
</evidence>
<gene>
    <name evidence="1" type="ORF">ABUE30_01700</name>
</gene>
<comment type="caution">
    <text evidence="1">The sequence shown here is derived from an EMBL/GenBank/DDBJ whole genome shotgun (WGS) entry which is preliminary data.</text>
</comment>
<dbReference type="Proteomes" id="UP001629953">
    <property type="component" value="Unassembled WGS sequence"/>
</dbReference>